<reference evidence="2 3" key="1">
    <citation type="submission" date="2021-08" db="EMBL/GenBank/DDBJ databases">
        <authorList>
            <person name="Tuo L."/>
        </authorList>
    </citation>
    <scope>NUCLEOTIDE SEQUENCE [LARGE SCALE GENOMIC DNA]</scope>
    <source>
        <strain evidence="2 3">JCM 31229</strain>
    </source>
</reference>
<sequence>MPGTGLASPRSRAYLGAMAIFPRPVSPVRAIRDLRGFLAQRQRHELLFGFLSVMITTLIIAGFYVDSKFEKPWKRDIQYFENWPANRTDEEIRARLAADLIKDKQRKAELEKLRQERMKSFQRLDKKLDDLGI</sequence>
<evidence type="ECO:0000313" key="2">
    <source>
        <dbReference type="EMBL" id="MBY8824870.1"/>
    </source>
</evidence>
<comment type="caution">
    <text evidence="2">The sequence shown here is derived from an EMBL/GenBank/DDBJ whole genome shotgun (WGS) entry which is preliminary data.</text>
</comment>
<dbReference type="EMBL" id="JAINVV010000010">
    <property type="protein sequence ID" value="MBY8824870.1"/>
    <property type="molecule type" value="Genomic_DNA"/>
</dbReference>
<keyword evidence="1" id="KW-0812">Transmembrane</keyword>
<evidence type="ECO:0000256" key="1">
    <source>
        <dbReference type="SAM" id="Phobius"/>
    </source>
</evidence>
<keyword evidence="3" id="KW-1185">Reference proteome</keyword>
<dbReference type="RefSeq" id="WP_222991980.1">
    <property type="nucleotide sequence ID" value="NZ_JAINVV010000010.1"/>
</dbReference>
<keyword evidence="1" id="KW-0472">Membrane</keyword>
<feature type="transmembrane region" description="Helical" evidence="1">
    <location>
        <begin position="46"/>
        <end position="65"/>
    </location>
</feature>
<protein>
    <submittedName>
        <fullName evidence="2">Uncharacterized protein</fullName>
    </submittedName>
</protein>
<organism evidence="2 3">
    <name type="scientific">Sphingomonas colocasiae</name>
    <dbReference type="NCBI Taxonomy" id="1848973"/>
    <lineage>
        <taxon>Bacteria</taxon>
        <taxon>Pseudomonadati</taxon>
        <taxon>Pseudomonadota</taxon>
        <taxon>Alphaproteobacteria</taxon>
        <taxon>Sphingomonadales</taxon>
        <taxon>Sphingomonadaceae</taxon>
        <taxon>Sphingomonas</taxon>
    </lineage>
</organism>
<keyword evidence="1" id="KW-1133">Transmembrane helix</keyword>
<proteinExistence type="predicted"/>
<gene>
    <name evidence="2" type="ORF">K7G82_21380</name>
</gene>
<evidence type="ECO:0000313" key="3">
    <source>
        <dbReference type="Proteomes" id="UP000706039"/>
    </source>
</evidence>
<accession>A0ABS7PU37</accession>
<dbReference type="Proteomes" id="UP000706039">
    <property type="component" value="Unassembled WGS sequence"/>
</dbReference>
<name>A0ABS7PU37_9SPHN</name>